<dbReference type="Ensembl" id="ENSCMIT00000043966.1">
    <property type="protein sequence ID" value="ENSCMIP00000043344.1"/>
    <property type="gene ID" value="ENSCMIG00000017980.1"/>
</dbReference>
<feature type="domain" description="BTB" evidence="1">
    <location>
        <begin position="24"/>
        <end position="93"/>
    </location>
</feature>
<sequence>IQKGKGVAPGVLASRGRSLFIMSKPVTLNVGGRLYSTSLTTLTRYPESMLGSMFSGAMPTSSDSQGNYFIDRDGEMFRYILNFLRSSHLDLPTNPRPLRNFGWSLYSGVGGGLNLIRDKLNCRVYV</sequence>
<reference evidence="3" key="2">
    <citation type="journal article" date="2007" name="PLoS Biol.">
        <title>Survey sequencing and comparative analysis of the elephant shark (Callorhinchus milii) genome.</title>
        <authorList>
            <person name="Venkatesh B."/>
            <person name="Kirkness E.F."/>
            <person name="Loh Y.H."/>
            <person name="Halpern A.L."/>
            <person name="Lee A.P."/>
            <person name="Johnson J."/>
            <person name="Dandona N."/>
            <person name="Viswanathan L.D."/>
            <person name="Tay A."/>
            <person name="Venter J.C."/>
            <person name="Strausberg R.L."/>
            <person name="Brenner S."/>
        </authorList>
    </citation>
    <scope>NUCLEOTIDE SEQUENCE [LARGE SCALE GENOMIC DNA]</scope>
</reference>
<evidence type="ECO:0000259" key="1">
    <source>
        <dbReference type="PROSITE" id="PS50097"/>
    </source>
</evidence>
<dbReference type="GeneTree" id="ENSGT00940000160906"/>
<reference evidence="3" key="1">
    <citation type="journal article" date="2006" name="Science">
        <title>Ancient noncoding elements conserved in the human genome.</title>
        <authorList>
            <person name="Venkatesh B."/>
            <person name="Kirkness E.F."/>
            <person name="Loh Y.H."/>
            <person name="Halpern A.L."/>
            <person name="Lee A.P."/>
            <person name="Johnson J."/>
            <person name="Dandona N."/>
            <person name="Viswanathan L.D."/>
            <person name="Tay A."/>
            <person name="Venter J.C."/>
            <person name="Strausberg R.L."/>
            <person name="Brenner S."/>
        </authorList>
    </citation>
    <scope>NUCLEOTIDE SEQUENCE [LARGE SCALE GENOMIC DNA]</scope>
</reference>
<reference evidence="2" key="4">
    <citation type="submission" date="2025-08" db="UniProtKB">
        <authorList>
            <consortium name="Ensembl"/>
        </authorList>
    </citation>
    <scope>IDENTIFICATION</scope>
</reference>
<dbReference type="InterPro" id="IPR011333">
    <property type="entry name" value="SKP1/BTB/POZ_sf"/>
</dbReference>
<dbReference type="InParanoid" id="A0A4W3JIT2"/>
<accession>A0A4W3JIT2</accession>
<dbReference type="PROSITE" id="PS50097">
    <property type="entry name" value="BTB"/>
    <property type="match status" value="1"/>
</dbReference>
<protein>
    <recommendedName>
        <fullName evidence="1">BTB domain-containing protein</fullName>
    </recommendedName>
</protein>
<dbReference type="STRING" id="7868.ENSCMIP00000043344"/>
<evidence type="ECO:0000313" key="2">
    <source>
        <dbReference type="Ensembl" id="ENSCMIP00000043344.1"/>
    </source>
</evidence>
<name>A0A4W3JIT2_CALMI</name>
<dbReference type="AlphaFoldDB" id="A0A4W3JIT2"/>
<reference evidence="2" key="5">
    <citation type="submission" date="2025-09" db="UniProtKB">
        <authorList>
            <consortium name="Ensembl"/>
        </authorList>
    </citation>
    <scope>IDENTIFICATION</scope>
</reference>
<evidence type="ECO:0000313" key="3">
    <source>
        <dbReference type="Proteomes" id="UP000314986"/>
    </source>
</evidence>
<dbReference type="GO" id="GO:0051260">
    <property type="term" value="P:protein homooligomerization"/>
    <property type="evidence" value="ECO:0007669"/>
    <property type="project" value="InterPro"/>
</dbReference>
<dbReference type="SUPFAM" id="SSF54695">
    <property type="entry name" value="POZ domain"/>
    <property type="match status" value="1"/>
</dbReference>
<reference evidence="3" key="3">
    <citation type="journal article" date="2014" name="Nature">
        <title>Elephant shark genome provides unique insights into gnathostome evolution.</title>
        <authorList>
            <consortium name="International Elephant Shark Genome Sequencing Consortium"/>
            <person name="Venkatesh B."/>
            <person name="Lee A.P."/>
            <person name="Ravi V."/>
            <person name="Maurya A.K."/>
            <person name="Lian M.M."/>
            <person name="Swann J.B."/>
            <person name="Ohta Y."/>
            <person name="Flajnik M.F."/>
            <person name="Sutoh Y."/>
            <person name="Kasahara M."/>
            <person name="Hoon S."/>
            <person name="Gangu V."/>
            <person name="Roy S.W."/>
            <person name="Irimia M."/>
            <person name="Korzh V."/>
            <person name="Kondrychyn I."/>
            <person name="Lim Z.W."/>
            <person name="Tay B.H."/>
            <person name="Tohari S."/>
            <person name="Kong K.W."/>
            <person name="Ho S."/>
            <person name="Lorente-Galdos B."/>
            <person name="Quilez J."/>
            <person name="Marques-Bonet T."/>
            <person name="Raney B.J."/>
            <person name="Ingham P.W."/>
            <person name="Tay A."/>
            <person name="Hillier L.W."/>
            <person name="Minx P."/>
            <person name="Boehm T."/>
            <person name="Wilson R.K."/>
            <person name="Brenner S."/>
            <person name="Warren W.C."/>
        </authorList>
    </citation>
    <scope>NUCLEOTIDE SEQUENCE [LARGE SCALE GENOMIC DNA]</scope>
</reference>
<dbReference type="PANTHER" id="PTHR14499">
    <property type="entry name" value="POTASSIUM CHANNEL TETRAMERIZATION DOMAIN-CONTAINING"/>
    <property type="match status" value="1"/>
</dbReference>
<dbReference type="InterPro" id="IPR000210">
    <property type="entry name" value="BTB/POZ_dom"/>
</dbReference>
<dbReference type="Pfam" id="PF02214">
    <property type="entry name" value="BTB_2"/>
    <property type="match status" value="1"/>
</dbReference>
<dbReference type="Proteomes" id="UP000314986">
    <property type="component" value="Unassembled WGS sequence"/>
</dbReference>
<dbReference type="Gene3D" id="3.30.710.10">
    <property type="entry name" value="Potassium Channel Kv1.1, Chain A"/>
    <property type="match status" value="1"/>
</dbReference>
<keyword evidence="3" id="KW-1185">Reference proteome</keyword>
<dbReference type="PANTHER" id="PTHR14499:SF144">
    <property type="entry name" value="POTASSIUM CHANNEL TETRAMERISATION-TYPE BTB DOMAIN-CONTAINING PROTEIN"/>
    <property type="match status" value="1"/>
</dbReference>
<proteinExistence type="predicted"/>
<dbReference type="InterPro" id="IPR003131">
    <property type="entry name" value="T1-type_BTB"/>
</dbReference>
<organism evidence="2 3">
    <name type="scientific">Callorhinchus milii</name>
    <name type="common">Ghost shark</name>
    <dbReference type="NCBI Taxonomy" id="7868"/>
    <lineage>
        <taxon>Eukaryota</taxon>
        <taxon>Metazoa</taxon>
        <taxon>Chordata</taxon>
        <taxon>Craniata</taxon>
        <taxon>Vertebrata</taxon>
        <taxon>Chondrichthyes</taxon>
        <taxon>Holocephali</taxon>
        <taxon>Chimaeriformes</taxon>
        <taxon>Callorhinchidae</taxon>
        <taxon>Callorhinchus</taxon>
    </lineage>
</organism>